<keyword evidence="2" id="KW-0805">Transcription regulation</keyword>
<dbReference type="Pfam" id="PF00196">
    <property type="entry name" value="GerE"/>
    <property type="match status" value="1"/>
</dbReference>
<gene>
    <name evidence="7" type="ORF">MNBD_GAMMA10-402</name>
</gene>
<dbReference type="AlphaFoldDB" id="A0A3B0XZN9"/>
<dbReference type="GO" id="GO:0003677">
    <property type="term" value="F:DNA binding"/>
    <property type="evidence" value="ECO:0007669"/>
    <property type="project" value="UniProtKB-KW"/>
</dbReference>
<dbReference type="InterPro" id="IPR011006">
    <property type="entry name" value="CheY-like_superfamily"/>
</dbReference>
<dbReference type="Pfam" id="PF00072">
    <property type="entry name" value="Response_reg"/>
    <property type="match status" value="1"/>
</dbReference>
<keyword evidence="4" id="KW-0804">Transcription</keyword>
<dbReference type="EMBL" id="UOFJ01000045">
    <property type="protein sequence ID" value="VAW61616.1"/>
    <property type="molecule type" value="Genomic_DNA"/>
</dbReference>
<name>A0A3B0XZN9_9ZZZZ</name>
<accession>A0A3B0XZN9</accession>
<protein>
    <submittedName>
        <fullName evidence="7">Two-component transcriptional response regulator, LuxR family</fullName>
    </submittedName>
</protein>
<evidence type="ECO:0000313" key="7">
    <source>
        <dbReference type="EMBL" id="VAW61616.1"/>
    </source>
</evidence>
<dbReference type="SUPFAM" id="SSF52172">
    <property type="entry name" value="CheY-like"/>
    <property type="match status" value="1"/>
</dbReference>
<dbReference type="PRINTS" id="PR00038">
    <property type="entry name" value="HTHLUXR"/>
</dbReference>
<dbReference type="PROSITE" id="PS50043">
    <property type="entry name" value="HTH_LUXR_2"/>
    <property type="match status" value="1"/>
</dbReference>
<proteinExistence type="predicted"/>
<dbReference type="CDD" id="cd06170">
    <property type="entry name" value="LuxR_C_like"/>
    <property type="match status" value="1"/>
</dbReference>
<dbReference type="CDD" id="cd17537">
    <property type="entry name" value="REC_FixJ"/>
    <property type="match status" value="1"/>
</dbReference>
<evidence type="ECO:0000256" key="4">
    <source>
        <dbReference type="ARBA" id="ARBA00023163"/>
    </source>
</evidence>
<feature type="domain" description="Response regulatory" evidence="6">
    <location>
        <begin position="5"/>
        <end position="119"/>
    </location>
</feature>
<dbReference type="SMART" id="SM00448">
    <property type="entry name" value="REC"/>
    <property type="match status" value="1"/>
</dbReference>
<dbReference type="InterPro" id="IPR001789">
    <property type="entry name" value="Sig_transdc_resp-reg_receiver"/>
</dbReference>
<evidence type="ECO:0000256" key="1">
    <source>
        <dbReference type="ARBA" id="ARBA00022553"/>
    </source>
</evidence>
<dbReference type="InterPro" id="IPR036388">
    <property type="entry name" value="WH-like_DNA-bd_sf"/>
</dbReference>
<keyword evidence="3" id="KW-0238">DNA-binding</keyword>
<sequence length="209" mass="23320">MTEPTIFIVDDDPAMRDSLSWLLETIGHPVRTFENAQEFLDNFDPQAPGCLVLDVRLPGMSGLQLQQKMKADNIALPVIIISGHGDVPMAVKAMQQGALEFHEKPFRDQELLDSIQNALEVDATNRSKNAESAEIQACVNTLTPREKEVMDLLIQGNPNREVANQCNISVKTVEVHRARIMDKMKANSFPELIHMVLELKGTHTPVLNN</sequence>
<feature type="domain" description="HTH luxR-type" evidence="5">
    <location>
        <begin position="135"/>
        <end position="200"/>
    </location>
</feature>
<dbReference type="GO" id="GO:0006355">
    <property type="term" value="P:regulation of DNA-templated transcription"/>
    <property type="evidence" value="ECO:0007669"/>
    <property type="project" value="InterPro"/>
</dbReference>
<dbReference type="SUPFAM" id="SSF46894">
    <property type="entry name" value="C-terminal effector domain of the bipartite response regulators"/>
    <property type="match status" value="1"/>
</dbReference>
<keyword evidence="1" id="KW-0597">Phosphoprotein</keyword>
<dbReference type="PANTHER" id="PTHR44688:SF16">
    <property type="entry name" value="DNA-BINDING TRANSCRIPTIONAL ACTIVATOR DEVR_DOSR"/>
    <property type="match status" value="1"/>
</dbReference>
<reference evidence="7" key="1">
    <citation type="submission" date="2018-06" db="EMBL/GenBank/DDBJ databases">
        <authorList>
            <person name="Zhirakovskaya E."/>
        </authorList>
    </citation>
    <scope>NUCLEOTIDE SEQUENCE</scope>
</reference>
<evidence type="ECO:0000259" key="6">
    <source>
        <dbReference type="PROSITE" id="PS50110"/>
    </source>
</evidence>
<dbReference type="PROSITE" id="PS50110">
    <property type="entry name" value="RESPONSE_REGULATORY"/>
    <property type="match status" value="1"/>
</dbReference>
<dbReference type="Gene3D" id="1.10.10.10">
    <property type="entry name" value="Winged helix-like DNA-binding domain superfamily/Winged helix DNA-binding domain"/>
    <property type="match status" value="1"/>
</dbReference>
<dbReference type="SMART" id="SM00421">
    <property type="entry name" value="HTH_LUXR"/>
    <property type="match status" value="1"/>
</dbReference>
<dbReference type="PROSITE" id="PS00622">
    <property type="entry name" value="HTH_LUXR_1"/>
    <property type="match status" value="1"/>
</dbReference>
<dbReference type="FunFam" id="3.40.50.2300:FF:000018">
    <property type="entry name" value="DNA-binding transcriptional regulator NtrC"/>
    <property type="match status" value="1"/>
</dbReference>
<dbReference type="PANTHER" id="PTHR44688">
    <property type="entry name" value="DNA-BINDING TRANSCRIPTIONAL ACTIVATOR DEVR_DOSR"/>
    <property type="match status" value="1"/>
</dbReference>
<dbReference type="InterPro" id="IPR016032">
    <property type="entry name" value="Sig_transdc_resp-reg_C-effctor"/>
</dbReference>
<evidence type="ECO:0000256" key="2">
    <source>
        <dbReference type="ARBA" id="ARBA00023015"/>
    </source>
</evidence>
<dbReference type="Gene3D" id="3.40.50.2300">
    <property type="match status" value="1"/>
</dbReference>
<dbReference type="GO" id="GO:0000160">
    <property type="term" value="P:phosphorelay signal transduction system"/>
    <property type="evidence" value="ECO:0007669"/>
    <property type="project" value="InterPro"/>
</dbReference>
<evidence type="ECO:0000259" key="5">
    <source>
        <dbReference type="PROSITE" id="PS50043"/>
    </source>
</evidence>
<organism evidence="7">
    <name type="scientific">hydrothermal vent metagenome</name>
    <dbReference type="NCBI Taxonomy" id="652676"/>
    <lineage>
        <taxon>unclassified sequences</taxon>
        <taxon>metagenomes</taxon>
        <taxon>ecological metagenomes</taxon>
    </lineage>
</organism>
<dbReference type="InterPro" id="IPR000792">
    <property type="entry name" value="Tscrpt_reg_LuxR_C"/>
</dbReference>
<evidence type="ECO:0000256" key="3">
    <source>
        <dbReference type="ARBA" id="ARBA00023125"/>
    </source>
</evidence>